<dbReference type="PRINTS" id="PR00722">
    <property type="entry name" value="CHYMOTRYPSIN"/>
</dbReference>
<evidence type="ECO:0000256" key="5">
    <source>
        <dbReference type="RuleBase" id="RU363034"/>
    </source>
</evidence>
<evidence type="ECO:0000256" key="2">
    <source>
        <dbReference type="ARBA" id="ARBA00022801"/>
    </source>
</evidence>
<dbReference type="GO" id="GO:0004252">
    <property type="term" value="F:serine-type endopeptidase activity"/>
    <property type="evidence" value="ECO:0007669"/>
    <property type="project" value="InterPro"/>
</dbReference>
<keyword evidence="2 5" id="KW-0378">Hydrolase</keyword>
<dbReference type="PANTHER" id="PTHR24252">
    <property type="entry name" value="ACROSIN-RELATED"/>
    <property type="match status" value="1"/>
</dbReference>
<dbReference type="PROSITE" id="PS00134">
    <property type="entry name" value="TRYPSIN_HIS"/>
    <property type="match status" value="1"/>
</dbReference>
<evidence type="ECO:0000313" key="8">
    <source>
        <dbReference type="Proteomes" id="UP001165740"/>
    </source>
</evidence>
<dbReference type="InterPro" id="IPR009003">
    <property type="entry name" value="Peptidase_S1_PA"/>
</dbReference>
<keyword evidence="8" id="KW-1185">Reference proteome</keyword>
<keyword evidence="1 5" id="KW-0645">Protease</keyword>
<dbReference type="RefSeq" id="XP_055873799.1">
    <property type="nucleotide sequence ID" value="XM_056017824.1"/>
</dbReference>
<dbReference type="GeneID" id="106068831"/>
<feature type="domain" description="Peptidase S1" evidence="7">
    <location>
        <begin position="97"/>
        <end position="329"/>
    </location>
</feature>
<dbReference type="InterPro" id="IPR001314">
    <property type="entry name" value="Peptidase_S1A"/>
</dbReference>
<dbReference type="AlphaFoldDB" id="A0A9W2ZFE2"/>
<proteinExistence type="predicted"/>
<dbReference type="PROSITE" id="PS00135">
    <property type="entry name" value="TRYPSIN_SER"/>
    <property type="match status" value="1"/>
</dbReference>
<dbReference type="SMART" id="SM00020">
    <property type="entry name" value="Tryp_SPc"/>
    <property type="match status" value="1"/>
</dbReference>
<dbReference type="InterPro" id="IPR033116">
    <property type="entry name" value="TRYPSIN_SER"/>
</dbReference>
<dbReference type="InterPro" id="IPR001254">
    <property type="entry name" value="Trypsin_dom"/>
</dbReference>
<evidence type="ECO:0000313" key="9">
    <source>
        <dbReference type="RefSeq" id="XP_055873799.1"/>
    </source>
</evidence>
<reference evidence="9" key="1">
    <citation type="submission" date="2025-08" db="UniProtKB">
        <authorList>
            <consortium name="RefSeq"/>
        </authorList>
    </citation>
    <scope>IDENTIFICATION</scope>
</reference>
<dbReference type="PROSITE" id="PS50240">
    <property type="entry name" value="TRYPSIN_DOM"/>
    <property type="match status" value="1"/>
</dbReference>
<keyword evidence="6" id="KW-0732">Signal</keyword>
<evidence type="ECO:0000256" key="1">
    <source>
        <dbReference type="ARBA" id="ARBA00022670"/>
    </source>
</evidence>
<evidence type="ECO:0000256" key="4">
    <source>
        <dbReference type="ARBA" id="ARBA00023157"/>
    </source>
</evidence>
<accession>A0A9W2ZFE2</accession>
<keyword evidence="3 5" id="KW-0720">Serine protease</keyword>
<gene>
    <name evidence="9" type="primary">LOC106068831</name>
</gene>
<evidence type="ECO:0000259" key="7">
    <source>
        <dbReference type="PROSITE" id="PS50240"/>
    </source>
</evidence>
<dbReference type="Proteomes" id="UP001165740">
    <property type="component" value="Chromosome 18"/>
</dbReference>
<dbReference type="CDD" id="cd00190">
    <property type="entry name" value="Tryp_SPc"/>
    <property type="match status" value="1"/>
</dbReference>
<dbReference type="GO" id="GO:0006508">
    <property type="term" value="P:proteolysis"/>
    <property type="evidence" value="ECO:0007669"/>
    <property type="project" value="UniProtKB-KW"/>
</dbReference>
<dbReference type="SUPFAM" id="SSF50494">
    <property type="entry name" value="Trypsin-like serine proteases"/>
    <property type="match status" value="1"/>
</dbReference>
<dbReference type="InterPro" id="IPR043504">
    <property type="entry name" value="Peptidase_S1_PA_chymotrypsin"/>
</dbReference>
<dbReference type="FunFam" id="2.40.10.10:FF:000003">
    <property type="entry name" value="Transmembrane serine protease 3"/>
    <property type="match status" value="1"/>
</dbReference>
<evidence type="ECO:0000256" key="6">
    <source>
        <dbReference type="SAM" id="SignalP"/>
    </source>
</evidence>
<organism evidence="8 9">
    <name type="scientific">Biomphalaria glabrata</name>
    <name type="common">Bloodfluke planorb</name>
    <name type="synonym">Freshwater snail</name>
    <dbReference type="NCBI Taxonomy" id="6526"/>
    <lineage>
        <taxon>Eukaryota</taxon>
        <taxon>Metazoa</taxon>
        <taxon>Spiralia</taxon>
        <taxon>Lophotrochozoa</taxon>
        <taxon>Mollusca</taxon>
        <taxon>Gastropoda</taxon>
        <taxon>Heterobranchia</taxon>
        <taxon>Euthyneura</taxon>
        <taxon>Panpulmonata</taxon>
        <taxon>Hygrophila</taxon>
        <taxon>Lymnaeoidea</taxon>
        <taxon>Planorbidae</taxon>
        <taxon>Biomphalaria</taxon>
    </lineage>
</organism>
<evidence type="ECO:0000256" key="3">
    <source>
        <dbReference type="ARBA" id="ARBA00022825"/>
    </source>
</evidence>
<dbReference type="PANTHER" id="PTHR24252:SF7">
    <property type="entry name" value="HYALIN"/>
    <property type="match status" value="1"/>
</dbReference>
<feature type="chain" id="PRO_5040816517" evidence="6">
    <location>
        <begin position="18"/>
        <end position="331"/>
    </location>
</feature>
<dbReference type="Gene3D" id="2.40.10.10">
    <property type="entry name" value="Trypsin-like serine proteases"/>
    <property type="match status" value="1"/>
</dbReference>
<feature type="signal peptide" evidence="6">
    <location>
        <begin position="1"/>
        <end position="17"/>
    </location>
</feature>
<dbReference type="OrthoDB" id="546450at2759"/>
<dbReference type="Pfam" id="PF00089">
    <property type="entry name" value="Trypsin"/>
    <property type="match status" value="1"/>
</dbReference>
<keyword evidence="4" id="KW-1015">Disulfide bond</keyword>
<name>A0A9W2ZFE2_BIOGL</name>
<sequence>MERLVLAVVCLLATAMAQTHVCSTHSSGYCISMSVGCPAGYYLSYSGCGFLEYCCYLNPFDTAVGTTHPTVSHVGTTVSSVGSGHCGVTEYNSGFKIVGGSQTTITKYPWQVSIRVNGYHICGGSLINDHWVLTAAHCVTDDKETIYMNQYSIVIGTSSSSTNSYSHIYTVSNILYHSGYIKNTKDDIALIKLSRAANLADRDIQHVCLPDPNEDFSGQVCVATGWGDTYEGENNTPEILREVNLPIISHQLCTYYMGSFEAGIICAGNRLGGVDTCQGDSGGPLVCQRNGVWKVAGVVSNGVGCARQNQFGFYTEVSKYISWIQGTITQH</sequence>
<dbReference type="InterPro" id="IPR018114">
    <property type="entry name" value="TRYPSIN_HIS"/>
</dbReference>
<protein>
    <submittedName>
        <fullName evidence="9">Chymotrypsinogen A-like</fullName>
    </submittedName>
</protein>